<dbReference type="AlphaFoldDB" id="A0A381ZET7"/>
<dbReference type="InterPro" id="IPR032719">
    <property type="entry name" value="WbsX"/>
</dbReference>
<dbReference type="Pfam" id="PF14307">
    <property type="entry name" value="Glyco_tran_WbsX"/>
    <property type="match status" value="1"/>
</dbReference>
<proteinExistence type="predicted"/>
<name>A0A381ZET7_9ZZZZ</name>
<gene>
    <name evidence="1" type="ORF">METZ01_LOCUS140679</name>
</gene>
<accession>A0A381ZET7</accession>
<dbReference type="PANTHER" id="PTHR41244:SF1">
    <property type="entry name" value="GLYCOSYLTRANSFERASE"/>
    <property type="match status" value="1"/>
</dbReference>
<dbReference type="Gene3D" id="3.20.20.80">
    <property type="entry name" value="Glycosidases"/>
    <property type="match status" value="1"/>
</dbReference>
<reference evidence="1" key="1">
    <citation type="submission" date="2018-05" db="EMBL/GenBank/DDBJ databases">
        <authorList>
            <person name="Lanie J.A."/>
            <person name="Ng W.-L."/>
            <person name="Kazmierczak K.M."/>
            <person name="Andrzejewski T.M."/>
            <person name="Davidsen T.M."/>
            <person name="Wayne K.J."/>
            <person name="Tettelin H."/>
            <person name="Glass J.I."/>
            <person name="Rusch D."/>
            <person name="Podicherti R."/>
            <person name="Tsui H.-C.T."/>
            <person name="Winkler M.E."/>
        </authorList>
    </citation>
    <scope>NUCLEOTIDE SEQUENCE</scope>
</reference>
<protein>
    <submittedName>
        <fullName evidence="1">Uncharacterized protein</fullName>
    </submittedName>
</protein>
<dbReference type="PANTHER" id="PTHR41244">
    <property type="entry name" value="RHAMNAN SYNTHESIS F"/>
    <property type="match status" value="1"/>
</dbReference>
<dbReference type="EMBL" id="UINC01021062">
    <property type="protein sequence ID" value="SVA87825.1"/>
    <property type="molecule type" value="Genomic_DNA"/>
</dbReference>
<sequence>MKRPLLIALTACFAAVAWERWSTPLQAAEPPNDLLLAYYYPWYLQGDWSRHAYAGTPVLGKYGTDDPKTAAQHVKWASDYGIDGFFTSWWGRGSLTDKHLKAGLLKASNIGDIKFAIYYEAFGILDRVDGKKDSIVDFSKPAVSRRMIADFAIMKEQFFAHESYLKIDDRPVVGLYVTRQFRHFKAAHIAALEKELGTDVYLIADEPFIVGRQRRPETAENSSVFDAYSSYNMFENANIRDDDTALTFMRREVMPVYRAWAKKKVLLPGFMPSYKDFRGNKVLPGNAVELGKIIELMKSLPLKPVGKGVDRIFLLTSFNEWWEGTTVEPAKEYGTGYLEVLRDAF</sequence>
<evidence type="ECO:0000313" key="1">
    <source>
        <dbReference type="EMBL" id="SVA87825.1"/>
    </source>
</evidence>
<organism evidence="1">
    <name type="scientific">marine metagenome</name>
    <dbReference type="NCBI Taxonomy" id="408172"/>
    <lineage>
        <taxon>unclassified sequences</taxon>
        <taxon>metagenomes</taxon>
        <taxon>ecological metagenomes</taxon>
    </lineage>
</organism>